<sequence>MTCVCPGSISQSVWEKTQRHPCYSAEAHSKYARIHLPVAPRCNIQCNYCNRKFDCVNESRPGVTSEVLTPELAREKFVWVREKVEDLSVVGIAGPGDALADWQATKQTIKAIQAIAPEVVFCLSTNGLRLPDYAAEMVELGIHHVTVTLNALDSEIGAKIYQFITYQGRRYEGKAAAEILLQNQLAGIRYLTGHGILVKVNMVMIKGINDHHIPEVVKKVKELGVFVTNIMPLIPATGSNFENFPQTSMKEVNELRNLCQLDLPQMRHCQQCRADAIGRLHEDRSQEFRMANRTGETKKVYNPVRKQYRIAVTSKYNKLVDQHFGHATGFTIYQGDGYTFQPMEQRSASKYCSGMADCEEGENRRDQTIDALQDCDAVLTMRIGPHAKDKLSCRGVTAIEYCDSVENGLRYAVEVLIKQEATEYERGIASTKRTAN</sequence>
<dbReference type="PROSITE" id="PS01305">
    <property type="entry name" value="MOAA_NIFB_PQQE"/>
    <property type="match status" value="1"/>
</dbReference>
<dbReference type="InterPro" id="IPR006638">
    <property type="entry name" value="Elp3/MiaA/NifB-like_rSAM"/>
</dbReference>
<dbReference type="OrthoDB" id="9764725at2"/>
<dbReference type="SFLD" id="SFLDG01067">
    <property type="entry name" value="SPASM/twitch_domain_containing"/>
    <property type="match status" value="1"/>
</dbReference>
<keyword evidence="17" id="KW-1185">Reference proteome</keyword>
<keyword evidence="6" id="KW-0004">4Fe-4S</keyword>
<dbReference type="PANTHER" id="PTHR43787:SF13">
    <property type="entry name" value="FEMO COFACTOR BIOSYNTHESIS PROTEIN NIFB"/>
    <property type="match status" value="1"/>
</dbReference>
<dbReference type="InterPro" id="IPR058240">
    <property type="entry name" value="rSAM_sf"/>
</dbReference>
<evidence type="ECO:0000259" key="15">
    <source>
        <dbReference type="PROSITE" id="PS51918"/>
    </source>
</evidence>
<evidence type="ECO:0000256" key="8">
    <source>
        <dbReference type="ARBA" id="ARBA00022723"/>
    </source>
</evidence>
<evidence type="ECO:0000313" key="17">
    <source>
        <dbReference type="Proteomes" id="UP000198847"/>
    </source>
</evidence>
<comment type="function">
    <text evidence="2">Involved in the biosynthesis of the iron-molybdenum cofactor (FeMo-co or M-cluster) found in the dinitrogenase enzyme of the nitrogenase complex in nitrogen-fixing microorganisms. NifB catalyzes the crucial step of radical SAM-dependent carbide insertion that occurs concomitant with the insertion of a 9th sulfur and the rearrangement/coupling of two [4Fe-4S] clusters into a [8Fe-9S-C] cluster, the precursor to the M-cluster.</text>
</comment>
<keyword evidence="7" id="KW-0949">S-adenosyl-L-methionine</keyword>
<evidence type="ECO:0000256" key="10">
    <source>
        <dbReference type="ARBA" id="ARBA00023014"/>
    </source>
</evidence>
<dbReference type="SFLD" id="SFLDF00281">
    <property type="entry name" value="FeMo_cofactor_biosynthesis_pro"/>
    <property type="match status" value="1"/>
</dbReference>
<feature type="domain" description="Radical SAM core" evidence="15">
    <location>
        <begin position="28"/>
        <end position="273"/>
    </location>
</feature>
<evidence type="ECO:0000256" key="6">
    <source>
        <dbReference type="ARBA" id="ARBA00022485"/>
    </source>
</evidence>
<evidence type="ECO:0000256" key="1">
    <source>
        <dbReference type="ARBA" id="ARBA00001966"/>
    </source>
</evidence>
<dbReference type="STRING" id="112903.SAMN04490178_11635"/>
<dbReference type="PROSITE" id="PS51918">
    <property type="entry name" value="RADICAL_SAM"/>
    <property type="match status" value="1"/>
</dbReference>
<comment type="similarity">
    <text evidence="4">Belongs to the radical SAM superfamily. NifB family.</text>
</comment>
<dbReference type="AlphaFoldDB" id="A0A1H8WLJ1"/>
<dbReference type="CDD" id="cd01335">
    <property type="entry name" value="Radical_SAM"/>
    <property type="match status" value="1"/>
</dbReference>
<dbReference type="Proteomes" id="UP000198847">
    <property type="component" value="Unassembled WGS sequence"/>
</dbReference>
<dbReference type="SMART" id="SM00729">
    <property type="entry name" value="Elp3"/>
    <property type="match status" value="1"/>
</dbReference>
<dbReference type="GO" id="GO:0032324">
    <property type="term" value="P:molybdopterin cofactor biosynthetic process"/>
    <property type="evidence" value="ECO:0007669"/>
    <property type="project" value="UniProtKB-ARBA"/>
</dbReference>
<evidence type="ECO:0000256" key="14">
    <source>
        <dbReference type="ARBA" id="ARBA00032102"/>
    </source>
</evidence>
<evidence type="ECO:0000256" key="13">
    <source>
        <dbReference type="ARBA" id="ARBA00030926"/>
    </source>
</evidence>
<accession>A0A1H8WLJ1</accession>
<dbReference type="InterPro" id="IPR000385">
    <property type="entry name" value="MoaA_NifB_PqqE_Fe-S-bd_CS"/>
</dbReference>
<dbReference type="GO" id="GO:0016829">
    <property type="term" value="F:lyase activity"/>
    <property type="evidence" value="ECO:0007669"/>
    <property type="project" value="UniProtKB-KW"/>
</dbReference>
<dbReference type="SFLD" id="SFLDS00029">
    <property type="entry name" value="Radical_SAM"/>
    <property type="match status" value="1"/>
</dbReference>
<dbReference type="GO" id="GO:0051539">
    <property type="term" value="F:4 iron, 4 sulfur cluster binding"/>
    <property type="evidence" value="ECO:0007669"/>
    <property type="project" value="UniProtKB-KW"/>
</dbReference>
<dbReference type="PANTHER" id="PTHR43787">
    <property type="entry name" value="FEMO COFACTOR BIOSYNTHESIS PROTEIN NIFB-RELATED"/>
    <property type="match status" value="1"/>
</dbReference>
<evidence type="ECO:0000256" key="11">
    <source>
        <dbReference type="ARBA" id="ARBA00023231"/>
    </source>
</evidence>
<dbReference type="SFLD" id="SFLDG01068">
    <property type="entry name" value="FeMo_cofactor_biosynthesis_pro"/>
    <property type="match status" value="1"/>
</dbReference>
<dbReference type="Pfam" id="PF02579">
    <property type="entry name" value="Nitro_FeMo-Co"/>
    <property type="match status" value="1"/>
</dbReference>
<dbReference type="InterPro" id="IPR013785">
    <property type="entry name" value="Aldolase_TIM"/>
</dbReference>
<evidence type="ECO:0000256" key="5">
    <source>
        <dbReference type="ARBA" id="ARBA00021702"/>
    </source>
</evidence>
<reference evidence="16 17" key="1">
    <citation type="submission" date="2016-10" db="EMBL/GenBank/DDBJ databases">
        <authorList>
            <person name="de Groot N.N."/>
        </authorList>
    </citation>
    <scope>NUCLEOTIDE SEQUENCE [LARGE SCALE GENOMIC DNA]</scope>
    <source>
        <strain evidence="16 17">DSM 13305</strain>
    </source>
</reference>
<evidence type="ECO:0000256" key="7">
    <source>
        <dbReference type="ARBA" id="ARBA00022691"/>
    </source>
</evidence>
<dbReference type="InterPro" id="IPR036105">
    <property type="entry name" value="DiNase_FeMo-co_biosyn_sf"/>
</dbReference>
<comment type="cofactor">
    <cofactor evidence="1">
        <name>[4Fe-4S] cluster</name>
        <dbReference type="ChEBI" id="CHEBI:49883"/>
    </cofactor>
</comment>
<comment type="pathway">
    <text evidence="3">Cofactor biosynthesis; Fe-Mo cofactor biosynthesis.</text>
</comment>
<dbReference type="UniPathway" id="UPA00782"/>
<keyword evidence="10" id="KW-0411">Iron-sulfur</keyword>
<dbReference type="GO" id="GO:0046872">
    <property type="term" value="F:metal ion binding"/>
    <property type="evidence" value="ECO:0007669"/>
    <property type="project" value="UniProtKB-KW"/>
</dbReference>
<dbReference type="InterPro" id="IPR003731">
    <property type="entry name" value="Di-Nase_FeMo-co_biosynth"/>
</dbReference>
<proteinExistence type="inferred from homology"/>
<dbReference type="InterPro" id="IPR005980">
    <property type="entry name" value="Nase_CF_NifB"/>
</dbReference>
<protein>
    <recommendedName>
        <fullName evidence="5">FeMo cofactor biosynthesis protein NifB</fullName>
    </recommendedName>
    <alternativeName>
        <fullName evidence="14">Nitrogenase cofactor maturase NifB</fullName>
    </alternativeName>
    <alternativeName>
        <fullName evidence="13">Radical SAM assemblase NifB</fullName>
    </alternativeName>
</protein>
<evidence type="ECO:0000256" key="9">
    <source>
        <dbReference type="ARBA" id="ARBA00023004"/>
    </source>
</evidence>
<dbReference type="InterPro" id="IPR007197">
    <property type="entry name" value="rSAM"/>
</dbReference>
<evidence type="ECO:0000256" key="3">
    <source>
        <dbReference type="ARBA" id="ARBA00005155"/>
    </source>
</evidence>
<dbReference type="SUPFAM" id="SSF102114">
    <property type="entry name" value="Radical SAM enzymes"/>
    <property type="match status" value="1"/>
</dbReference>
<evidence type="ECO:0000256" key="12">
    <source>
        <dbReference type="ARBA" id="ARBA00023239"/>
    </source>
</evidence>
<evidence type="ECO:0000256" key="4">
    <source>
        <dbReference type="ARBA" id="ARBA00006804"/>
    </source>
</evidence>
<dbReference type="Pfam" id="PF04055">
    <property type="entry name" value="Radical_SAM"/>
    <property type="match status" value="1"/>
</dbReference>
<gene>
    <name evidence="16" type="ORF">SAMN04490178_11635</name>
</gene>
<keyword evidence="8" id="KW-0479">Metal-binding</keyword>
<keyword evidence="11" id="KW-0535">Nitrogen fixation</keyword>
<evidence type="ECO:0000256" key="2">
    <source>
        <dbReference type="ARBA" id="ARBA00003522"/>
    </source>
</evidence>
<organism evidence="16 17">
    <name type="scientific">Propionispora vibrioides</name>
    <dbReference type="NCBI Taxonomy" id="112903"/>
    <lineage>
        <taxon>Bacteria</taxon>
        <taxon>Bacillati</taxon>
        <taxon>Bacillota</taxon>
        <taxon>Negativicutes</taxon>
        <taxon>Selenomonadales</taxon>
        <taxon>Sporomusaceae</taxon>
        <taxon>Propionispora</taxon>
    </lineage>
</organism>
<name>A0A1H8WLJ1_9FIRM</name>
<dbReference type="EMBL" id="FODY01000016">
    <property type="protein sequence ID" value="SEP27958.1"/>
    <property type="molecule type" value="Genomic_DNA"/>
</dbReference>
<dbReference type="SUPFAM" id="SSF53146">
    <property type="entry name" value="Nitrogenase accessory factor-like"/>
    <property type="match status" value="1"/>
</dbReference>
<dbReference type="RefSeq" id="WP_091748264.1">
    <property type="nucleotide sequence ID" value="NZ_FODY01000016.1"/>
</dbReference>
<keyword evidence="9" id="KW-0408">Iron</keyword>
<evidence type="ECO:0000313" key="16">
    <source>
        <dbReference type="EMBL" id="SEP27958.1"/>
    </source>
</evidence>
<keyword evidence="12" id="KW-0456">Lyase</keyword>
<dbReference type="Gene3D" id="3.30.420.130">
    <property type="entry name" value="Dinitrogenase iron-molybdenum cofactor biosynthesis domain"/>
    <property type="match status" value="1"/>
</dbReference>
<dbReference type="Gene3D" id="3.20.20.70">
    <property type="entry name" value="Aldolase class I"/>
    <property type="match status" value="1"/>
</dbReference>
<dbReference type="NCBIfam" id="TIGR01290">
    <property type="entry name" value="nifB"/>
    <property type="match status" value="1"/>
</dbReference>